<dbReference type="EMBL" id="MDYQ01000315">
    <property type="protein sequence ID" value="PRP76563.1"/>
    <property type="molecule type" value="Genomic_DNA"/>
</dbReference>
<protein>
    <submittedName>
        <fullName evidence="1">Uncharacterized protein</fullName>
    </submittedName>
</protein>
<organism evidence="1 2">
    <name type="scientific">Planoprotostelium fungivorum</name>
    <dbReference type="NCBI Taxonomy" id="1890364"/>
    <lineage>
        <taxon>Eukaryota</taxon>
        <taxon>Amoebozoa</taxon>
        <taxon>Evosea</taxon>
        <taxon>Variosea</taxon>
        <taxon>Cavosteliida</taxon>
        <taxon>Cavosteliaceae</taxon>
        <taxon>Planoprotostelium</taxon>
    </lineage>
</organism>
<accession>A0A2P6MXZ9</accession>
<comment type="caution">
    <text evidence="1">The sequence shown here is derived from an EMBL/GenBank/DDBJ whole genome shotgun (WGS) entry which is preliminary data.</text>
</comment>
<evidence type="ECO:0000313" key="1">
    <source>
        <dbReference type="EMBL" id="PRP76563.1"/>
    </source>
</evidence>
<dbReference type="OrthoDB" id="7985491at2759"/>
<dbReference type="InParanoid" id="A0A2P6MXZ9"/>
<gene>
    <name evidence="1" type="ORF">PROFUN_14741</name>
</gene>
<sequence>MDIAEGFRESQRLKRPTTRIVLAHQSSHKAIKQHANVERIKLASPITLYKILVVAQLIELGRVHCRAHQNSEKCDQTICYKVLGLIPTVNSSFFVNSERPRFISFSGVALVCKLNAVIIAEDIEAMKKMNDFCTHNNITINENKSSYHWLRGEPGDIKTRGTDIRKEGADGLFTILG</sequence>
<dbReference type="Proteomes" id="UP000241769">
    <property type="component" value="Unassembled WGS sequence"/>
</dbReference>
<evidence type="ECO:0000313" key="2">
    <source>
        <dbReference type="Proteomes" id="UP000241769"/>
    </source>
</evidence>
<dbReference type="AlphaFoldDB" id="A0A2P6MXZ9"/>
<proteinExistence type="predicted"/>
<reference evidence="1 2" key="1">
    <citation type="journal article" date="2018" name="Genome Biol. Evol.">
        <title>Multiple Roots of Fruiting Body Formation in Amoebozoa.</title>
        <authorList>
            <person name="Hillmann F."/>
            <person name="Forbes G."/>
            <person name="Novohradska S."/>
            <person name="Ferling I."/>
            <person name="Riege K."/>
            <person name="Groth M."/>
            <person name="Westermann M."/>
            <person name="Marz M."/>
            <person name="Spaller T."/>
            <person name="Winckler T."/>
            <person name="Schaap P."/>
            <person name="Glockner G."/>
        </authorList>
    </citation>
    <scope>NUCLEOTIDE SEQUENCE [LARGE SCALE GENOMIC DNA]</scope>
    <source>
        <strain evidence="1 2">Jena</strain>
    </source>
</reference>
<keyword evidence="2" id="KW-1185">Reference proteome</keyword>
<name>A0A2P6MXZ9_9EUKA</name>